<dbReference type="Proteomes" id="UP001596512">
    <property type="component" value="Unassembled WGS sequence"/>
</dbReference>
<dbReference type="EMBL" id="JBHTEY010000004">
    <property type="protein sequence ID" value="MFC7617043.1"/>
    <property type="molecule type" value="Genomic_DNA"/>
</dbReference>
<gene>
    <name evidence="2" type="ORF">ACFQV2_30035</name>
</gene>
<organism evidence="2 3">
    <name type="scientific">Actinokineospora soli</name>
    <dbReference type="NCBI Taxonomy" id="1048753"/>
    <lineage>
        <taxon>Bacteria</taxon>
        <taxon>Bacillati</taxon>
        <taxon>Actinomycetota</taxon>
        <taxon>Actinomycetes</taxon>
        <taxon>Pseudonocardiales</taxon>
        <taxon>Pseudonocardiaceae</taxon>
        <taxon>Actinokineospora</taxon>
    </lineage>
</organism>
<keyword evidence="3" id="KW-1185">Reference proteome</keyword>
<feature type="region of interest" description="Disordered" evidence="1">
    <location>
        <begin position="25"/>
        <end position="82"/>
    </location>
</feature>
<evidence type="ECO:0000313" key="2">
    <source>
        <dbReference type="EMBL" id="MFC7617043.1"/>
    </source>
</evidence>
<protein>
    <submittedName>
        <fullName evidence="2">Uncharacterized protein</fullName>
    </submittedName>
</protein>
<proteinExistence type="predicted"/>
<comment type="caution">
    <text evidence="2">The sequence shown here is derived from an EMBL/GenBank/DDBJ whole genome shotgun (WGS) entry which is preliminary data.</text>
</comment>
<sequence>MHQVVEVEPARRVLAQQVRVHQRVQLAPRPRRGEVEERRGGLQPDVAAGRHAQQPERAGGRGVQRPVGPGEHRAHRLLVVGE</sequence>
<feature type="compositionally biased region" description="Basic and acidic residues" evidence="1">
    <location>
        <begin position="31"/>
        <end position="40"/>
    </location>
</feature>
<evidence type="ECO:0000256" key="1">
    <source>
        <dbReference type="SAM" id="MobiDB-lite"/>
    </source>
</evidence>
<name>A0ABW2TX68_9PSEU</name>
<reference evidence="3" key="1">
    <citation type="journal article" date="2019" name="Int. J. Syst. Evol. Microbiol.">
        <title>The Global Catalogue of Microorganisms (GCM) 10K type strain sequencing project: providing services to taxonomists for standard genome sequencing and annotation.</title>
        <authorList>
            <consortium name="The Broad Institute Genomics Platform"/>
            <consortium name="The Broad Institute Genome Sequencing Center for Infectious Disease"/>
            <person name="Wu L."/>
            <person name="Ma J."/>
        </authorList>
    </citation>
    <scope>NUCLEOTIDE SEQUENCE [LARGE SCALE GENOMIC DNA]</scope>
    <source>
        <strain evidence="3">JCM 17695</strain>
    </source>
</reference>
<evidence type="ECO:0000313" key="3">
    <source>
        <dbReference type="Proteomes" id="UP001596512"/>
    </source>
</evidence>
<accession>A0ABW2TX68</accession>